<dbReference type="Pfam" id="PF09331">
    <property type="entry name" value="DUF1985"/>
    <property type="match status" value="1"/>
</dbReference>
<feature type="compositionally biased region" description="Basic and acidic residues" evidence="1">
    <location>
        <begin position="312"/>
        <end position="321"/>
    </location>
</feature>
<reference evidence="3" key="1">
    <citation type="submission" date="2016-11" db="EMBL/GenBank/DDBJ databases">
        <title>The genome of Nicotiana attenuata.</title>
        <authorList>
            <person name="Xu S."/>
            <person name="Brockmoeller T."/>
            <person name="Gaquerel E."/>
            <person name="Navarro A."/>
            <person name="Kuhl H."/>
            <person name="Gase K."/>
            <person name="Ling Z."/>
            <person name="Zhou W."/>
            <person name="Kreitzer C."/>
            <person name="Stanke M."/>
            <person name="Tang H."/>
            <person name="Lyons E."/>
            <person name="Pandey P."/>
            <person name="Pandey S.P."/>
            <person name="Timmermann B."/>
            <person name="Baldwin I.T."/>
        </authorList>
    </citation>
    <scope>NUCLEOTIDE SEQUENCE [LARGE SCALE GENOMIC DNA]</scope>
    <source>
        <strain evidence="3">UT</strain>
    </source>
</reference>
<feature type="compositionally biased region" description="Low complexity" evidence="1">
    <location>
        <begin position="78"/>
        <end position="89"/>
    </location>
</feature>
<feature type="region of interest" description="Disordered" evidence="1">
    <location>
        <begin position="70"/>
        <end position="154"/>
    </location>
</feature>
<dbReference type="AlphaFoldDB" id="A0A1J6KKZ5"/>
<dbReference type="InterPro" id="IPR015410">
    <property type="entry name" value="DUF1985"/>
</dbReference>
<dbReference type="EMBL" id="MJEQ01003666">
    <property type="protein sequence ID" value="OIT22455.1"/>
    <property type="molecule type" value="Genomic_DNA"/>
</dbReference>
<sequence length="349" mass="38482">MGRKHSLKRGKPIHPISASSEFSIFVLDVENHSLKMAESYMKDAPGALGVEESFSASGTKAVSLGRTRLQRAEAQNTSGSALNASGSASPRITHSQSSKECKISGSQSAKEPEVVVSQNNIKPTKKRKVSESTFHQRRHSKSYPKLSASDRPKLGSDFNSEIGSNLKTKLSTTQLELFKSTCIGYLLDLPSIKLQTQLIYYLLTKEVEKGNANKMVFLVNGVKLPFGLAQFACVSGLKCTSDVQLSSEATQKNNRSIGKNMSLENEIVDNVDQKHRSSDDNFVDQPPKTSKRPCEMLIKMNTKRQRKASNVLEKKEKDGNNLKKQGKAANHLVYCRHETSKMQSMGAND</sequence>
<proteinExistence type="predicted"/>
<gene>
    <name evidence="3" type="ORF">A4A49_33465</name>
</gene>
<evidence type="ECO:0000313" key="3">
    <source>
        <dbReference type="EMBL" id="OIT22455.1"/>
    </source>
</evidence>
<feature type="domain" description="DUF1985" evidence="2">
    <location>
        <begin position="203"/>
        <end position="260"/>
    </location>
</feature>
<dbReference type="PANTHER" id="PTHR48449:SF1">
    <property type="entry name" value="DUF1985 DOMAIN-CONTAINING PROTEIN"/>
    <property type="match status" value="1"/>
</dbReference>
<comment type="caution">
    <text evidence="3">The sequence shown here is derived from an EMBL/GenBank/DDBJ whole genome shotgun (WGS) entry which is preliminary data.</text>
</comment>
<protein>
    <recommendedName>
        <fullName evidence="2">DUF1985 domain-containing protein</fullName>
    </recommendedName>
</protein>
<accession>A0A1J6KKZ5</accession>
<evidence type="ECO:0000259" key="2">
    <source>
        <dbReference type="Pfam" id="PF09331"/>
    </source>
</evidence>
<dbReference type="Gramene" id="OIT22455">
    <property type="protein sequence ID" value="OIT22455"/>
    <property type="gene ID" value="A4A49_33465"/>
</dbReference>
<feature type="region of interest" description="Disordered" evidence="1">
    <location>
        <begin position="270"/>
        <end position="327"/>
    </location>
</feature>
<organism evidence="3 4">
    <name type="scientific">Nicotiana attenuata</name>
    <name type="common">Coyote tobacco</name>
    <dbReference type="NCBI Taxonomy" id="49451"/>
    <lineage>
        <taxon>Eukaryota</taxon>
        <taxon>Viridiplantae</taxon>
        <taxon>Streptophyta</taxon>
        <taxon>Embryophyta</taxon>
        <taxon>Tracheophyta</taxon>
        <taxon>Spermatophyta</taxon>
        <taxon>Magnoliopsida</taxon>
        <taxon>eudicotyledons</taxon>
        <taxon>Gunneridae</taxon>
        <taxon>Pentapetalae</taxon>
        <taxon>asterids</taxon>
        <taxon>lamiids</taxon>
        <taxon>Solanales</taxon>
        <taxon>Solanaceae</taxon>
        <taxon>Nicotianoideae</taxon>
        <taxon>Nicotianeae</taxon>
        <taxon>Nicotiana</taxon>
    </lineage>
</organism>
<evidence type="ECO:0000313" key="4">
    <source>
        <dbReference type="Proteomes" id="UP000187609"/>
    </source>
</evidence>
<dbReference type="PANTHER" id="PTHR48449">
    <property type="entry name" value="DUF1985 DOMAIN-CONTAINING PROTEIN"/>
    <property type="match status" value="1"/>
</dbReference>
<keyword evidence="4" id="KW-1185">Reference proteome</keyword>
<dbReference type="Proteomes" id="UP000187609">
    <property type="component" value="Unassembled WGS sequence"/>
</dbReference>
<name>A0A1J6KKZ5_NICAT</name>
<evidence type="ECO:0000256" key="1">
    <source>
        <dbReference type="SAM" id="MobiDB-lite"/>
    </source>
</evidence>